<dbReference type="PANTHER" id="PTHR34858:SF1">
    <property type="entry name" value="CYSO-CYSTEINE PEPTIDASE"/>
    <property type="match status" value="1"/>
</dbReference>
<keyword evidence="1" id="KW-0645">Protease</keyword>
<dbReference type="Pfam" id="PF14464">
    <property type="entry name" value="Prok-JAB"/>
    <property type="match status" value="1"/>
</dbReference>
<keyword evidence="8" id="KW-1185">Reference proteome</keyword>
<evidence type="ECO:0000256" key="4">
    <source>
        <dbReference type="ARBA" id="ARBA00022833"/>
    </source>
</evidence>
<evidence type="ECO:0000313" key="8">
    <source>
        <dbReference type="Proteomes" id="UP000245802"/>
    </source>
</evidence>
<keyword evidence="5" id="KW-0482">Metalloprotease</keyword>
<dbReference type="GO" id="GO:0008270">
    <property type="term" value="F:zinc ion binding"/>
    <property type="evidence" value="ECO:0007669"/>
    <property type="project" value="TreeGrafter"/>
</dbReference>
<evidence type="ECO:0000259" key="6">
    <source>
        <dbReference type="PROSITE" id="PS50249"/>
    </source>
</evidence>
<gene>
    <name evidence="7" type="ORF">C1280_03660</name>
</gene>
<protein>
    <recommendedName>
        <fullName evidence="6">MPN domain-containing protein</fullName>
    </recommendedName>
</protein>
<keyword evidence="3" id="KW-0378">Hydrolase</keyword>
<feature type="domain" description="MPN" evidence="6">
    <location>
        <begin position="6"/>
        <end position="139"/>
    </location>
</feature>
<dbReference type="InterPro" id="IPR028090">
    <property type="entry name" value="JAB_dom_prok"/>
</dbReference>
<dbReference type="GO" id="GO:0006508">
    <property type="term" value="P:proteolysis"/>
    <property type="evidence" value="ECO:0007669"/>
    <property type="project" value="UniProtKB-KW"/>
</dbReference>
<organism evidence="7 8">
    <name type="scientific">Gemmata obscuriglobus</name>
    <dbReference type="NCBI Taxonomy" id="114"/>
    <lineage>
        <taxon>Bacteria</taxon>
        <taxon>Pseudomonadati</taxon>
        <taxon>Planctomycetota</taxon>
        <taxon>Planctomycetia</taxon>
        <taxon>Gemmatales</taxon>
        <taxon>Gemmataceae</taxon>
        <taxon>Gemmata</taxon>
    </lineage>
</organism>
<dbReference type="CDD" id="cd08070">
    <property type="entry name" value="MPN_like"/>
    <property type="match status" value="1"/>
</dbReference>
<proteinExistence type="predicted"/>
<dbReference type="InterPro" id="IPR037518">
    <property type="entry name" value="MPN"/>
</dbReference>
<accession>A0A2Z3GZB1</accession>
<keyword evidence="2" id="KW-0479">Metal-binding</keyword>
<dbReference type="KEGG" id="gog:C1280_03660"/>
<dbReference type="InterPro" id="IPR000555">
    <property type="entry name" value="JAMM/MPN+_dom"/>
</dbReference>
<dbReference type="SMART" id="SM00232">
    <property type="entry name" value="JAB_MPN"/>
    <property type="match status" value="1"/>
</dbReference>
<dbReference type="Proteomes" id="UP000245802">
    <property type="component" value="Chromosome"/>
</dbReference>
<dbReference type="PANTHER" id="PTHR34858">
    <property type="entry name" value="CYSO-CYSTEINE PEPTIDASE"/>
    <property type="match status" value="1"/>
</dbReference>
<evidence type="ECO:0000256" key="2">
    <source>
        <dbReference type="ARBA" id="ARBA00022723"/>
    </source>
</evidence>
<dbReference type="PROSITE" id="PS50249">
    <property type="entry name" value="MPN"/>
    <property type="match status" value="1"/>
</dbReference>
<dbReference type="RefSeq" id="WP_010044736.1">
    <property type="nucleotide sequence ID" value="NZ_CP025958.1"/>
</dbReference>
<name>A0A2Z3GZB1_9BACT</name>
<dbReference type="SUPFAM" id="SSF102712">
    <property type="entry name" value="JAB1/MPN domain"/>
    <property type="match status" value="1"/>
</dbReference>
<dbReference type="InterPro" id="IPR051929">
    <property type="entry name" value="VirAsm_ModProt"/>
</dbReference>
<keyword evidence="4" id="KW-0862">Zinc</keyword>
<dbReference type="AlphaFoldDB" id="A0A2Z3GZB1"/>
<dbReference type="OrthoDB" id="9802958at2"/>
<evidence type="ECO:0000313" key="7">
    <source>
        <dbReference type="EMBL" id="AWM36195.1"/>
    </source>
</evidence>
<evidence type="ECO:0000256" key="1">
    <source>
        <dbReference type="ARBA" id="ARBA00022670"/>
    </source>
</evidence>
<evidence type="ECO:0000256" key="5">
    <source>
        <dbReference type="ARBA" id="ARBA00023049"/>
    </source>
</evidence>
<dbReference type="EMBL" id="CP025958">
    <property type="protein sequence ID" value="AWM36195.1"/>
    <property type="molecule type" value="Genomic_DNA"/>
</dbReference>
<dbReference type="Gene3D" id="3.40.140.10">
    <property type="entry name" value="Cytidine Deaminase, domain 2"/>
    <property type="match status" value="1"/>
</dbReference>
<reference evidence="7 8" key="1">
    <citation type="submission" date="2018-01" db="EMBL/GenBank/DDBJ databases">
        <title>G. obscuriglobus.</title>
        <authorList>
            <person name="Franke J."/>
            <person name="Blomberg W."/>
            <person name="Selmecki A."/>
        </authorList>
    </citation>
    <scope>NUCLEOTIDE SEQUENCE [LARGE SCALE GENOMIC DNA]</scope>
    <source>
        <strain evidence="7 8">DSM 5831</strain>
    </source>
</reference>
<dbReference type="GO" id="GO:0008235">
    <property type="term" value="F:metalloexopeptidase activity"/>
    <property type="evidence" value="ECO:0007669"/>
    <property type="project" value="TreeGrafter"/>
</dbReference>
<sequence length="148" mass="15825">MPPFTTLVLPDALRAEVVAHARGEFPFECCGLLAGTIDAGAGVATARFPIRNALRSPTDYLTDARGMFDAFRAMRAGGLELLAVYHSHPASAPVPSARDLANNTYGETVVHVIVGLGGAEPEVRGWWLGESDYREAAVTGTRQDFLPQ</sequence>
<evidence type="ECO:0000256" key="3">
    <source>
        <dbReference type="ARBA" id="ARBA00022801"/>
    </source>
</evidence>